<accession>A0ACB9C429</accession>
<organism evidence="1 2">
    <name type="scientific">Arctium lappa</name>
    <name type="common">Greater burdock</name>
    <name type="synonym">Lappa major</name>
    <dbReference type="NCBI Taxonomy" id="4217"/>
    <lineage>
        <taxon>Eukaryota</taxon>
        <taxon>Viridiplantae</taxon>
        <taxon>Streptophyta</taxon>
        <taxon>Embryophyta</taxon>
        <taxon>Tracheophyta</taxon>
        <taxon>Spermatophyta</taxon>
        <taxon>Magnoliopsida</taxon>
        <taxon>eudicotyledons</taxon>
        <taxon>Gunneridae</taxon>
        <taxon>Pentapetalae</taxon>
        <taxon>asterids</taxon>
        <taxon>campanulids</taxon>
        <taxon>Asterales</taxon>
        <taxon>Asteraceae</taxon>
        <taxon>Carduoideae</taxon>
        <taxon>Cardueae</taxon>
        <taxon>Arctiinae</taxon>
        <taxon>Arctium</taxon>
    </lineage>
</organism>
<proteinExistence type="predicted"/>
<comment type="caution">
    <text evidence="1">The sequence shown here is derived from an EMBL/GenBank/DDBJ whole genome shotgun (WGS) entry which is preliminary data.</text>
</comment>
<dbReference type="Proteomes" id="UP001055879">
    <property type="component" value="Linkage Group LG05"/>
</dbReference>
<evidence type="ECO:0000313" key="2">
    <source>
        <dbReference type="Proteomes" id="UP001055879"/>
    </source>
</evidence>
<reference evidence="2" key="1">
    <citation type="journal article" date="2022" name="Mol. Ecol. Resour.">
        <title>The genomes of chicory, endive, great burdock and yacon provide insights into Asteraceae palaeo-polyploidization history and plant inulin production.</title>
        <authorList>
            <person name="Fan W."/>
            <person name="Wang S."/>
            <person name="Wang H."/>
            <person name="Wang A."/>
            <person name="Jiang F."/>
            <person name="Liu H."/>
            <person name="Zhao H."/>
            <person name="Xu D."/>
            <person name="Zhang Y."/>
        </authorList>
    </citation>
    <scope>NUCLEOTIDE SEQUENCE [LARGE SCALE GENOMIC DNA]</scope>
    <source>
        <strain evidence="2">cv. Niubang</strain>
    </source>
</reference>
<keyword evidence="2" id="KW-1185">Reference proteome</keyword>
<protein>
    <submittedName>
        <fullName evidence="1">Uncharacterized protein</fullName>
    </submittedName>
</protein>
<evidence type="ECO:0000313" key="1">
    <source>
        <dbReference type="EMBL" id="KAI3729036.1"/>
    </source>
</evidence>
<dbReference type="EMBL" id="CM042051">
    <property type="protein sequence ID" value="KAI3729036.1"/>
    <property type="molecule type" value="Genomic_DNA"/>
</dbReference>
<name>A0ACB9C429_ARCLA</name>
<gene>
    <name evidence="1" type="ORF">L6452_17682</name>
</gene>
<sequence length="75" mass="8498">MLSSAPAPTHVTTNGQTSFLYTRLFLSHPPLLIGSLPIILLIFFLSRNYQDQDSQLLILKKSVVLSLQKFNHLFL</sequence>
<reference evidence="1 2" key="2">
    <citation type="journal article" date="2022" name="Mol. Ecol. Resour.">
        <title>The genomes of chicory, endive, great burdock and yacon provide insights into Asteraceae paleo-polyploidization history and plant inulin production.</title>
        <authorList>
            <person name="Fan W."/>
            <person name="Wang S."/>
            <person name="Wang H."/>
            <person name="Wang A."/>
            <person name="Jiang F."/>
            <person name="Liu H."/>
            <person name="Zhao H."/>
            <person name="Xu D."/>
            <person name="Zhang Y."/>
        </authorList>
    </citation>
    <scope>NUCLEOTIDE SEQUENCE [LARGE SCALE GENOMIC DNA]</scope>
    <source>
        <strain evidence="2">cv. Niubang</strain>
    </source>
</reference>